<evidence type="ECO:0000256" key="5">
    <source>
        <dbReference type="ARBA" id="ARBA00011271"/>
    </source>
</evidence>
<dbReference type="PANTHER" id="PTHR43345:SF5">
    <property type="entry name" value="3-ISOPROPYLMALATE DEHYDRATASE SMALL SUBUNIT"/>
    <property type="match status" value="1"/>
</dbReference>
<evidence type="ECO:0000256" key="6">
    <source>
        <dbReference type="ARBA" id="ARBA00022430"/>
    </source>
</evidence>
<dbReference type="NCBIfam" id="NF002458">
    <property type="entry name" value="PRK01641.1"/>
    <property type="match status" value="1"/>
</dbReference>
<dbReference type="AlphaFoldDB" id="A0A561T660"/>
<evidence type="ECO:0000256" key="9">
    <source>
        <dbReference type="ARBA" id="ARBA00023304"/>
    </source>
</evidence>
<feature type="domain" description="Aconitase A/isopropylmalate dehydratase small subunit swivel" evidence="11">
    <location>
        <begin position="6"/>
        <end position="117"/>
    </location>
</feature>
<dbReference type="Pfam" id="PF00694">
    <property type="entry name" value="Aconitase_C"/>
    <property type="match status" value="1"/>
</dbReference>
<keyword evidence="6 10" id="KW-0432">Leucine biosynthesis</keyword>
<dbReference type="RefSeq" id="WP_145909890.1">
    <property type="nucleotide sequence ID" value="NZ_BAAAMZ010000002.1"/>
</dbReference>
<proteinExistence type="inferred from homology"/>
<dbReference type="UniPathway" id="UPA00048">
    <property type="reaction ID" value="UER00071"/>
</dbReference>
<evidence type="ECO:0000313" key="12">
    <source>
        <dbReference type="EMBL" id="TWF82593.1"/>
    </source>
</evidence>
<dbReference type="InterPro" id="IPR015928">
    <property type="entry name" value="Aconitase/3IPM_dehydase_swvl"/>
</dbReference>
<dbReference type="NCBIfam" id="TIGR00171">
    <property type="entry name" value="leuD"/>
    <property type="match status" value="1"/>
</dbReference>
<dbReference type="GO" id="GO:0009098">
    <property type="term" value="P:L-leucine biosynthetic process"/>
    <property type="evidence" value="ECO:0007669"/>
    <property type="project" value="UniProtKB-UniRule"/>
</dbReference>
<dbReference type="InterPro" id="IPR050075">
    <property type="entry name" value="LeuD"/>
</dbReference>
<evidence type="ECO:0000256" key="7">
    <source>
        <dbReference type="ARBA" id="ARBA00022605"/>
    </source>
</evidence>
<comment type="function">
    <text evidence="2 10">Catalyzes the isomerization between 2-isopropylmalate and 3-isopropylmalate, via the formation of 2-isopropylmaleate.</text>
</comment>
<evidence type="ECO:0000256" key="1">
    <source>
        <dbReference type="ARBA" id="ARBA00000491"/>
    </source>
</evidence>
<keyword evidence="9 10" id="KW-0100">Branched-chain amino acid biosynthesis</keyword>
<comment type="similarity">
    <text evidence="4 10">Belongs to the LeuD family. LeuD type 1 subfamily.</text>
</comment>
<evidence type="ECO:0000256" key="10">
    <source>
        <dbReference type="HAMAP-Rule" id="MF_01031"/>
    </source>
</evidence>
<dbReference type="InterPro" id="IPR033940">
    <property type="entry name" value="IPMI_Swivel"/>
</dbReference>
<accession>A0A561T660</accession>
<dbReference type="OrthoDB" id="9777465at2"/>
<keyword evidence="13" id="KW-1185">Reference proteome</keyword>
<keyword evidence="7 10" id="KW-0028">Amino-acid biosynthesis</keyword>
<dbReference type="Proteomes" id="UP000317940">
    <property type="component" value="Unassembled WGS sequence"/>
</dbReference>
<evidence type="ECO:0000259" key="11">
    <source>
        <dbReference type="Pfam" id="PF00694"/>
    </source>
</evidence>
<gene>
    <name evidence="10" type="primary">leuD</name>
    <name evidence="12" type="ORF">FHX73_1475</name>
</gene>
<sequence>MGAPLVQHTGRGLPLGRDDVDTDQIVPARFCRRITRTGYDDALFADWRGLSGFPLSDQAYAGATVLLAGRNFGTGSSREHAVWALRDWGFRVVLASSFGDIFLRNALNNGLLAVTLPPDGLNLLLGRTAADPAAPISVDLAAGQVEAAGHTWEFEIDGRARELLLTGADEIDSTLERGDLITRYEAGREPWTAKVG</sequence>
<comment type="subunit">
    <text evidence="5 10">Heterodimer of LeuC and LeuD.</text>
</comment>
<comment type="pathway">
    <text evidence="3 10">Amino-acid biosynthesis; L-leucine biosynthesis; L-leucine from 3-methyl-2-oxobutanoate: step 2/4.</text>
</comment>
<evidence type="ECO:0000313" key="13">
    <source>
        <dbReference type="Proteomes" id="UP000317940"/>
    </source>
</evidence>
<comment type="catalytic activity">
    <reaction evidence="1 10">
        <text>(2R,3S)-3-isopropylmalate = (2S)-2-isopropylmalate</text>
        <dbReference type="Rhea" id="RHEA:32287"/>
        <dbReference type="ChEBI" id="CHEBI:1178"/>
        <dbReference type="ChEBI" id="CHEBI:35121"/>
        <dbReference type="EC" id="4.2.1.33"/>
    </reaction>
</comment>
<evidence type="ECO:0000256" key="8">
    <source>
        <dbReference type="ARBA" id="ARBA00023239"/>
    </source>
</evidence>
<reference evidence="12 13" key="1">
    <citation type="submission" date="2019-06" db="EMBL/GenBank/DDBJ databases">
        <title>Sequencing the genomes of 1000 actinobacteria strains.</title>
        <authorList>
            <person name="Klenk H.-P."/>
        </authorList>
    </citation>
    <scope>NUCLEOTIDE SEQUENCE [LARGE SCALE GENOMIC DNA]</scope>
    <source>
        <strain evidence="12 13">DSM 44826</strain>
    </source>
</reference>
<keyword evidence="8 10" id="KW-0456">Lyase</keyword>
<dbReference type="HAMAP" id="MF_01031">
    <property type="entry name" value="LeuD_type1"/>
    <property type="match status" value="1"/>
</dbReference>
<dbReference type="InterPro" id="IPR004431">
    <property type="entry name" value="3-IsopropMal_deHydase_ssu"/>
</dbReference>
<dbReference type="EMBL" id="VIWT01000004">
    <property type="protein sequence ID" value="TWF82593.1"/>
    <property type="molecule type" value="Genomic_DNA"/>
</dbReference>
<evidence type="ECO:0000256" key="3">
    <source>
        <dbReference type="ARBA" id="ARBA00004729"/>
    </source>
</evidence>
<organism evidence="12 13">
    <name type="scientific">Kitasatospora viridis</name>
    <dbReference type="NCBI Taxonomy" id="281105"/>
    <lineage>
        <taxon>Bacteria</taxon>
        <taxon>Bacillati</taxon>
        <taxon>Actinomycetota</taxon>
        <taxon>Actinomycetes</taxon>
        <taxon>Kitasatosporales</taxon>
        <taxon>Streptomycetaceae</taxon>
        <taxon>Kitasatospora</taxon>
    </lineage>
</organism>
<dbReference type="PANTHER" id="PTHR43345">
    <property type="entry name" value="3-ISOPROPYLMALATE DEHYDRATASE SMALL SUBUNIT 2-RELATED-RELATED"/>
    <property type="match status" value="1"/>
</dbReference>
<dbReference type="Gene3D" id="3.20.19.10">
    <property type="entry name" value="Aconitase, domain 4"/>
    <property type="match status" value="1"/>
</dbReference>
<evidence type="ECO:0000256" key="4">
    <source>
        <dbReference type="ARBA" id="ARBA00009845"/>
    </source>
</evidence>
<comment type="caution">
    <text evidence="12">The sequence shown here is derived from an EMBL/GenBank/DDBJ whole genome shotgun (WGS) entry which is preliminary data.</text>
</comment>
<protein>
    <recommendedName>
        <fullName evidence="10">3-isopropylmalate dehydratase small subunit</fullName>
        <ecNumber evidence="10">4.2.1.33</ecNumber>
    </recommendedName>
    <alternativeName>
        <fullName evidence="10">Alpha-IPM isomerase</fullName>
        <shortName evidence="10">IPMI</shortName>
    </alternativeName>
    <alternativeName>
        <fullName evidence="10">Isopropylmalate isomerase</fullName>
    </alternativeName>
</protein>
<dbReference type="InterPro" id="IPR000573">
    <property type="entry name" value="AconitaseA/IPMdHydase_ssu_swvl"/>
</dbReference>
<dbReference type="CDD" id="cd01577">
    <property type="entry name" value="IPMI_Swivel"/>
    <property type="match status" value="1"/>
</dbReference>
<dbReference type="GO" id="GO:0009316">
    <property type="term" value="C:3-isopropylmalate dehydratase complex"/>
    <property type="evidence" value="ECO:0007669"/>
    <property type="project" value="InterPro"/>
</dbReference>
<dbReference type="GO" id="GO:0003861">
    <property type="term" value="F:3-isopropylmalate dehydratase activity"/>
    <property type="evidence" value="ECO:0007669"/>
    <property type="project" value="UniProtKB-UniRule"/>
</dbReference>
<dbReference type="EC" id="4.2.1.33" evidence="10"/>
<evidence type="ECO:0000256" key="2">
    <source>
        <dbReference type="ARBA" id="ARBA00002695"/>
    </source>
</evidence>
<dbReference type="SUPFAM" id="SSF52016">
    <property type="entry name" value="LeuD/IlvD-like"/>
    <property type="match status" value="1"/>
</dbReference>
<name>A0A561T660_9ACTN</name>